<reference evidence="1" key="1">
    <citation type="submission" date="2023-03" db="EMBL/GenBank/DDBJ databases">
        <title>Massive genome expansion in bonnet fungi (Mycena s.s.) driven by repeated elements and novel gene families across ecological guilds.</title>
        <authorList>
            <consortium name="Lawrence Berkeley National Laboratory"/>
            <person name="Harder C.B."/>
            <person name="Miyauchi S."/>
            <person name="Viragh M."/>
            <person name="Kuo A."/>
            <person name="Thoen E."/>
            <person name="Andreopoulos B."/>
            <person name="Lu D."/>
            <person name="Skrede I."/>
            <person name="Drula E."/>
            <person name="Henrissat B."/>
            <person name="Morin E."/>
            <person name="Kohler A."/>
            <person name="Barry K."/>
            <person name="LaButti K."/>
            <person name="Morin E."/>
            <person name="Salamov A."/>
            <person name="Lipzen A."/>
            <person name="Mereny Z."/>
            <person name="Hegedus B."/>
            <person name="Baldrian P."/>
            <person name="Stursova M."/>
            <person name="Weitz H."/>
            <person name="Taylor A."/>
            <person name="Grigoriev I.V."/>
            <person name="Nagy L.G."/>
            <person name="Martin F."/>
            <person name="Kauserud H."/>
        </authorList>
    </citation>
    <scope>NUCLEOTIDE SEQUENCE</scope>
    <source>
        <strain evidence="1">CBHHK200</strain>
    </source>
</reference>
<protein>
    <submittedName>
        <fullName evidence="1">DUF1857-domain-containing protein</fullName>
    </submittedName>
</protein>
<name>A0AAD6SG75_9AGAR</name>
<dbReference type="Pfam" id="PF08982">
    <property type="entry name" value="AtaL"/>
    <property type="match status" value="1"/>
</dbReference>
<dbReference type="InterPro" id="IPR015075">
    <property type="entry name" value="AtaL"/>
</dbReference>
<comment type="caution">
    <text evidence="1">The sequence shown here is derived from an EMBL/GenBank/DDBJ whole genome shotgun (WGS) entry which is preliminary data.</text>
</comment>
<proteinExistence type="predicted"/>
<keyword evidence="2" id="KW-1185">Reference proteome</keyword>
<evidence type="ECO:0000313" key="2">
    <source>
        <dbReference type="Proteomes" id="UP001218188"/>
    </source>
</evidence>
<dbReference type="InterPro" id="IPR023393">
    <property type="entry name" value="START-like_dom_sf"/>
</dbReference>
<dbReference type="SUPFAM" id="SSF55961">
    <property type="entry name" value="Bet v1-like"/>
    <property type="match status" value="1"/>
</dbReference>
<evidence type="ECO:0000313" key="1">
    <source>
        <dbReference type="EMBL" id="KAJ7025480.1"/>
    </source>
</evidence>
<dbReference type="EMBL" id="JARJCM010000152">
    <property type="protein sequence ID" value="KAJ7025480.1"/>
    <property type="molecule type" value="Genomic_DNA"/>
</dbReference>
<dbReference type="Proteomes" id="UP001218188">
    <property type="component" value="Unassembled WGS sequence"/>
</dbReference>
<accession>A0AAD6SG75</accession>
<dbReference type="AlphaFoldDB" id="A0AAD6SG75"/>
<organism evidence="1 2">
    <name type="scientific">Mycena alexandri</name>
    <dbReference type="NCBI Taxonomy" id="1745969"/>
    <lineage>
        <taxon>Eukaryota</taxon>
        <taxon>Fungi</taxon>
        <taxon>Dikarya</taxon>
        <taxon>Basidiomycota</taxon>
        <taxon>Agaricomycotina</taxon>
        <taxon>Agaricomycetes</taxon>
        <taxon>Agaricomycetidae</taxon>
        <taxon>Agaricales</taxon>
        <taxon>Marasmiineae</taxon>
        <taxon>Mycenaceae</taxon>
        <taxon>Mycena</taxon>
    </lineage>
</organism>
<gene>
    <name evidence="1" type="ORF">C8F04DRAFT_134792</name>
</gene>
<dbReference type="Gene3D" id="3.30.530.20">
    <property type="match status" value="1"/>
</dbReference>
<sequence length="151" mass="16281">MSNSFAVTRPVNPPGAEPVLTEAQLWKGLEYKARNAHAFIPGIVESKTIVDDGKKVENELKTADGRVVKDRIEVHAPTILYIESDIGPRGTNIVSYEAAWELLLALSTANGIPGIVPDAPKPSVEDLNARFGGAIEKNLSIIRDLLKAGKL</sequence>